<dbReference type="CDD" id="cd00093">
    <property type="entry name" value="HTH_XRE"/>
    <property type="match status" value="1"/>
</dbReference>
<dbReference type="Proteomes" id="UP001575652">
    <property type="component" value="Unassembled WGS sequence"/>
</dbReference>
<dbReference type="SMART" id="SM00530">
    <property type="entry name" value="HTH_XRE"/>
    <property type="match status" value="1"/>
</dbReference>
<organism evidence="3 4">
    <name type="scientific">Arthrobacter halodurans</name>
    <dbReference type="NCBI Taxonomy" id="516699"/>
    <lineage>
        <taxon>Bacteria</taxon>
        <taxon>Bacillati</taxon>
        <taxon>Actinomycetota</taxon>
        <taxon>Actinomycetes</taxon>
        <taxon>Micrococcales</taxon>
        <taxon>Micrococcaceae</taxon>
        <taxon>Arthrobacter</taxon>
    </lineage>
</organism>
<dbReference type="InterPro" id="IPR050807">
    <property type="entry name" value="TransReg_Diox_bact_type"/>
</dbReference>
<evidence type="ECO:0000313" key="4">
    <source>
        <dbReference type="Proteomes" id="UP001575652"/>
    </source>
</evidence>
<dbReference type="EMBL" id="JBHDLJ010000001">
    <property type="protein sequence ID" value="MFB0832978.1"/>
    <property type="molecule type" value="Genomic_DNA"/>
</dbReference>
<dbReference type="RefSeq" id="WP_373970153.1">
    <property type="nucleotide sequence ID" value="NZ_JBHDLJ010000001.1"/>
</dbReference>
<keyword evidence="1" id="KW-0238">DNA-binding</keyword>
<dbReference type="InterPro" id="IPR011051">
    <property type="entry name" value="RmlC_Cupin_sf"/>
</dbReference>
<gene>
    <name evidence="3" type="ORF">ACETWP_00065</name>
</gene>
<dbReference type="SUPFAM" id="SSF47413">
    <property type="entry name" value="lambda repressor-like DNA-binding domains"/>
    <property type="match status" value="1"/>
</dbReference>
<accession>A0ABV4UJB0</accession>
<comment type="caution">
    <text evidence="3">The sequence shown here is derived from an EMBL/GenBank/DDBJ whole genome shotgun (WGS) entry which is preliminary data.</text>
</comment>
<dbReference type="Pfam" id="PF01381">
    <property type="entry name" value="HTH_3"/>
    <property type="match status" value="1"/>
</dbReference>
<proteinExistence type="predicted"/>
<dbReference type="SUPFAM" id="SSF51182">
    <property type="entry name" value="RmlC-like cupins"/>
    <property type="match status" value="1"/>
</dbReference>
<dbReference type="InterPro" id="IPR001387">
    <property type="entry name" value="Cro/C1-type_HTH"/>
</dbReference>
<reference evidence="3 4" key="1">
    <citation type="submission" date="2024-09" db="EMBL/GenBank/DDBJ databases">
        <authorList>
            <person name="Salinas-Garcia M.A."/>
            <person name="Prieme A."/>
        </authorList>
    </citation>
    <scope>NUCLEOTIDE SEQUENCE [LARGE SCALE GENOMIC DNA]</scope>
    <source>
        <strain evidence="3 4">DSM 21081</strain>
    </source>
</reference>
<protein>
    <submittedName>
        <fullName evidence="3">Helix-turn-helix domain-containing protein</fullName>
    </submittedName>
</protein>
<dbReference type="PANTHER" id="PTHR46797">
    <property type="entry name" value="HTH-TYPE TRANSCRIPTIONAL REGULATOR"/>
    <property type="match status" value="1"/>
</dbReference>
<dbReference type="InterPro" id="IPR014710">
    <property type="entry name" value="RmlC-like_jellyroll"/>
</dbReference>
<dbReference type="InterPro" id="IPR010982">
    <property type="entry name" value="Lambda_DNA-bd_dom_sf"/>
</dbReference>
<evidence type="ECO:0000256" key="1">
    <source>
        <dbReference type="ARBA" id="ARBA00023125"/>
    </source>
</evidence>
<dbReference type="Gene3D" id="1.10.260.40">
    <property type="entry name" value="lambda repressor-like DNA-binding domains"/>
    <property type="match status" value="1"/>
</dbReference>
<sequence>MSVQTNELITRNIRRFRVERDLSLGELSALAGISKQTLSKVESGVGNPTVETLERIGHGLGVSVARLLTEWGTPLHVSRAADAPWRPVSVGRIRDLDRIYGSGYVRTHVVRVEPGREAHVVGAHGFGTLHQLYVVSGTLEAGPTDAVRQLGEGDFLRFPGDSEHTFRAVGGPAVAHLTTTAPQVPQFSPAVDGGDPA</sequence>
<evidence type="ECO:0000259" key="2">
    <source>
        <dbReference type="PROSITE" id="PS50943"/>
    </source>
</evidence>
<feature type="domain" description="HTH cro/C1-type" evidence="2">
    <location>
        <begin position="13"/>
        <end position="67"/>
    </location>
</feature>
<dbReference type="PANTHER" id="PTHR46797:SF1">
    <property type="entry name" value="METHYLPHOSPHONATE SYNTHASE"/>
    <property type="match status" value="1"/>
</dbReference>
<evidence type="ECO:0000313" key="3">
    <source>
        <dbReference type="EMBL" id="MFB0832978.1"/>
    </source>
</evidence>
<keyword evidence="4" id="KW-1185">Reference proteome</keyword>
<dbReference type="CDD" id="cd02209">
    <property type="entry name" value="cupin_XRE_C"/>
    <property type="match status" value="1"/>
</dbReference>
<dbReference type="Gene3D" id="2.60.120.10">
    <property type="entry name" value="Jelly Rolls"/>
    <property type="match status" value="1"/>
</dbReference>
<name>A0ABV4UJB0_9MICC</name>
<dbReference type="PROSITE" id="PS50943">
    <property type="entry name" value="HTH_CROC1"/>
    <property type="match status" value="1"/>
</dbReference>